<keyword evidence="3 5" id="KW-0413">Isomerase</keyword>
<dbReference type="PANTHER" id="PTHR10091:SF0">
    <property type="entry name" value="GALACTOSE MUTAROTASE"/>
    <property type="match status" value="1"/>
</dbReference>
<proteinExistence type="inferred from homology"/>
<evidence type="ECO:0000313" key="8">
    <source>
        <dbReference type="EMBL" id="QRQ81052.1"/>
    </source>
</evidence>
<dbReference type="EC" id="5.1.3.3" evidence="5"/>
<evidence type="ECO:0000256" key="6">
    <source>
        <dbReference type="PIRSR" id="PIRSR005096-1"/>
    </source>
</evidence>
<feature type="active site" description="Proton donor" evidence="6">
    <location>
        <position position="186"/>
    </location>
</feature>
<evidence type="ECO:0000256" key="3">
    <source>
        <dbReference type="ARBA" id="ARBA00023235"/>
    </source>
</evidence>
<sequence length="344" mass="37194">MTAKLNQRPFGHIQQHPATLYTLSNRNGMSVSVCDFGAIITSIQVPARHGVHECVLGFEQAADYAAPAYRAQYPYLGAVIGRHAGRIRQARAPLNGQILPLAANHHGHQLHGGPVGFDSVPWHFAGSHCDDGGVEIRLSHRSADGDQGYPGQLDVSVCYRLDQHNALSVHFEARSDADTLLNLTQHSYFHLGAPGNTVADHQLQINAADILATNSELMPTGQLAAVAGTPLDFRQPRAIATTAIDTAYVLPEYAQPLQHTAAHVCHPGSGINLKIHTDNPVLVVYNGGFLPKLAVPGRKSLQPYGGICFEAQGYTDAANHTEFPPNLLRAGEVYRRSTVYAFAW</sequence>
<dbReference type="EMBL" id="CP069798">
    <property type="protein sequence ID" value="QRQ81052.1"/>
    <property type="molecule type" value="Genomic_DNA"/>
</dbReference>
<comment type="similarity">
    <text evidence="2 5">Belongs to the aldose epimerase family.</text>
</comment>
<feature type="active site" description="Proton acceptor" evidence="6">
    <location>
        <position position="310"/>
    </location>
</feature>
<keyword evidence="4 5" id="KW-0119">Carbohydrate metabolism</keyword>
<comment type="pathway">
    <text evidence="1 5">Carbohydrate metabolism; hexose metabolism.</text>
</comment>
<dbReference type="InterPro" id="IPR011013">
    <property type="entry name" value="Gal_mutarotase_sf_dom"/>
</dbReference>
<dbReference type="KEGG" id="ptes:JQU52_09960"/>
<dbReference type="GO" id="GO:0030246">
    <property type="term" value="F:carbohydrate binding"/>
    <property type="evidence" value="ECO:0007669"/>
    <property type="project" value="InterPro"/>
</dbReference>
<dbReference type="GO" id="GO:0006006">
    <property type="term" value="P:glucose metabolic process"/>
    <property type="evidence" value="ECO:0007669"/>
    <property type="project" value="TreeGrafter"/>
</dbReference>
<evidence type="ECO:0000256" key="1">
    <source>
        <dbReference type="ARBA" id="ARBA00005028"/>
    </source>
</evidence>
<reference evidence="8" key="1">
    <citation type="submission" date="2021-02" db="EMBL/GenBank/DDBJ databases">
        <title>Neisseriaceae sp. 26B isolated from the cloaca of a Common Toad-headed Turtle (Mesoclemmys nasuta).</title>
        <authorList>
            <person name="Spergser J."/>
            <person name="Busse H.-J."/>
        </authorList>
    </citation>
    <scope>NUCLEOTIDE SEQUENCE</scope>
    <source>
        <strain evidence="8">26B</strain>
    </source>
</reference>
<evidence type="ECO:0000256" key="5">
    <source>
        <dbReference type="PIRNR" id="PIRNR005096"/>
    </source>
</evidence>
<dbReference type="CDD" id="cd09019">
    <property type="entry name" value="galactose_mutarotase_like"/>
    <property type="match status" value="1"/>
</dbReference>
<dbReference type="InterPro" id="IPR014718">
    <property type="entry name" value="GH-type_carb-bd"/>
</dbReference>
<feature type="binding site" evidence="7">
    <location>
        <begin position="186"/>
        <end position="188"/>
    </location>
    <ligand>
        <name>beta-D-galactose</name>
        <dbReference type="ChEBI" id="CHEBI:27667"/>
    </ligand>
</feature>
<dbReference type="InterPro" id="IPR047215">
    <property type="entry name" value="Galactose_mutarotase-like"/>
</dbReference>
<protein>
    <recommendedName>
        <fullName evidence="5">Aldose 1-epimerase</fullName>
        <ecNumber evidence="5">5.1.3.3</ecNumber>
    </recommendedName>
</protein>
<comment type="catalytic activity">
    <reaction evidence="5">
        <text>alpha-D-glucose = beta-D-glucose</text>
        <dbReference type="Rhea" id="RHEA:10264"/>
        <dbReference type="ChEBI" id="CHEBI:15903"/>
        <dbReference type="ChEBI" id="CHEBI:17925"/>
        <dbReference type="EC" id="5.1.3.3"/>
    </reaction>
</comment>
<evidence type="ECO:0000256" key="4">
    <source>
        <dbReference type="ARBA" id="ARBA00023277"/>
    </source>
</evidence>
<dbReference type="GO" id="GO:0033499">
    <property type="term" value="P:galactose catabolic process via UDP-galactose, Leloir pathway"/>
    <property type="evidence" value="ECO:0007669"/>
    <property type="project" value="TreeGrafter"/>
</dbReference>
<evidence type="ECO:0000256" key="7">
    <source>
        <dbReference type="PIRSR" id="PIRSR005096-3"/>
    </source>
</evidence>
<accession>A0A892ZDN3</accession>
<dbReference type="GO" id="GO:0005737">
    <property type="term" value="C:cytoplasm"/>
    <property type="evidence" value="ECO:0007669"/>
    <property type="project" value="TreeGrafter"/>
</dbReference>
<dbReference type="InterPro" id="IPR008183">
    <property type="entry name" value="Aldose_1/G6P_1-epimerase"/>
</dbReference>
<dbReference type="SUPFAM" id="SSF74650">
    <property type="entry name" value="Galactose mutarotase-like"/>
    <property type="match status" value="1"/>
</dbReference>
<name>A0A892ZDN3_9NEIS</name>
<keyword evidence="9" id="KW-1185">Reference proteome</keyword>
<dbReference type="RefSeq" id="WP_230338335.1">
    <property type="nucleotide sequence ID" value="NZ_CP069798.1"/>
</dbReference>
<gene>
    <name evidence="8" type="ORF">JQU52_09960</name>
</gene>
<dbReference type="PANTHER" id="PTHR10091">
    <property type="entry name" value="ALDOSE-1-EPIMERASE"/>
    <property type="match status" value="1"/>
</dbReference>
<evidence type="ECO:0000313" key="9">
    <source>
        <dbReference type="Proteomes" id="UP000653156"/>
    </source>
</evidence>
<dbReference type="Proteomes" id="UP000653156">
    <property type="component" value="Chromosome"/>
</dbReference>
<evidence type="ECO:0000256" key="2">
    <source>
        <dbReference type="ARBA" id="ARBA00006206"/>
    </source>
</evidence>
<dbReference type="NCBIfam" id="NF008277">
    <property type="entry name" value="PRK11055.1"/>
    <property type="match status" value="1"/>
</dbReference>
<dbReference type="PIRSF" id="PIRSF005096">
    <property type="entry name" value="GALM"/>
    <property type="match status" value="1"/>
</dbReference>
<dbReference type="Gene3D" id="2.70.98.10">
    <property type="match status" value="1"/>
</dbReference>
<organism evidence="8 9">
    <name type="scientific">Paralysiella testudinis</name>
    <dbReference type="NCBI Taxonomy" id="2809020"/>
    <lineage>
        <taxon>Bacteria</taxon>
        <taxon>Pseudomonadati</taxon>
        <taxon>Pseudomonadota</taxon>
        <taxon>Betaproteobacteria</taxon>
        <taxon>Neisseriales</taxon>
        <taxon>Neisseriaceae</taxon>
        <taxon>Paralysiella</taxon>
    </lineage>
</organism>
<dbReference type="InterPro" id="IPR015443">
    <property type="entry name" value="Aldose_1-epimerase"/>
</dbReference>
<dbReference type="UniPathway" id="UPA00242"/>
<dbReference type="Pfam" id="PF01263">
    <property type="entry name" value="Aldose_epim"/>
    <property type="match status" value="1"/>
</dbReference>
<dbReference type="AlphaFoldDB" id="A0A892ZDN3"/>
<dbReference type="GO" id="GO:0004034">
    <property type="term" value="F:aldose 1-epimerase activity"/>
    <property type="evidence" value="ECO:0007669"/>
    <property type="project" value="UniProtKB-EC"/>
</dbReference>